<gene>
    <name evidence="2" type="ORF">DIATSA_LOCUS7469</name>
</gene>
<dbReference type="OrthoDB" id="6776738at2759"/>
<evidence type="ECO:0000313" key="2">
    <source>
        <dbReference type="EMBL" id="CAG9789763.1"/>
    </source>
</evidence>
<organism evidence="2 3">
    <name type="scientific">Diatraea saccharalis</name>
    <name type="common">sugarcane borer</name>
    <dbReference type="NCBI Taxonomy" id="40085"/>
    <lineage>
        <taxon>Eukaryota</taxon>
        <taxon>Metazoa</taxon>
        <taxon>Ecdysozoa</taxon>
        <taxon>Arthropoda</taxon>
        <taxon>Hexapoda</taxon>
        <taxon>Insecta</taxon>
        <taxon>Pterygota</taxon>
        <taxon>Neoptera</taxon>
        <taxon>Endopterygota</taxon>
        <taxon>Lepidoptera</taxon>
        <taxon>Glossata</taxon>
        <taxon>Ditrysia</taxon>
        <taxon>Pyraloidea</taxon>
        <taxon>Crambidae</taxon>
        <taxon>Crambinae</taxon>
        <taxon>Diatraea</taxon>
    </lineage>
</organism>
<dbReference type="EMBL" id="OU893351">
    <property type="protein sequence ID" value="CAG9789763.1"/>
    <property type="molecule type" value="Genomic_DNA"/>
</dbReference>
<keyword evidence="3" id="KW-1185">Reference proteome</keyword>
<sequence length="466" mass="53891">MFRLRYGYKILFYFQTKIDNRLKHILGLHPSNEPQLYKTEPSKPEFFTPRHENIETMLEDHVFKKTQISPSLPCTTVYAYKLPDFFKHKECTCNFCDDPKTFVIACTTFGLESSMYYRAKEMEIARNYFEGTTESFVYAENKLKSYFKRCRDDSPGYIVDMVEREVYNEFKRVQVEIFIEMAFFELSQGDHGKADDCIVRLHEILQDMTTADDYLRNEVLNLMIASAQLRKAAVKPFETGLEVEMDSLKLSPRGEPPKTPINKANCPPKIVKNIVKDEELPSVKRKVIKLNFDEVNDEKEPKKPVRKRSEFKIPVPVTMKPVLENITPRPRRKPDILVTKPSDDVKMTPTVEQTEFFTPNSTPSESFFTPMTSVKTYSKKSLRSTIVKNLEAEFSTPKADKENSALNTVDKFLDVPKPSGRAARSKVDKKTLKRATSPGKLIKEVKPTRSRLKKPTSFKVHEDDVK</sequence>
<evidence type="ECO:0000313" key="3">
    <source>
        <dbReference type="Proteomes" id="UP001153714"/>
    </source>
</evidence>
<evidence type="ECO:0000256" key="1">
    <source>
        <dbReference type="SAM" id="MobiDB-lite"/>
    </source>
</evidence>
<feature type="region of interest" description="Disordered" evidence="1">
    <location>
        <begin position="417"/>
        <end position="466"/>
    </location>
</feature>
<reference evidence="2" key="1">
    <citation type="submission" date="2021-12" db="EMBL/GenBank/DDBJ databases">
        <authorList>
            <person name="King R."/>
        </authorList>
    </citation>
    <scope>NUCLEOTIDE SEQUENCE</scope>
</reference>
<protein>
    <submittedName>
        <fullName evidence="2">Uncharacterized protein</fullName>
    </submittedName>
</protein>
<name>A0A9N9WEL9_9NEOP</name>
<dbReference type="AlphaFoldDB" id="A0A9N9WEL9"/>
<reference evidence="2" key="2">
    <citation type="submission" date="2022-10" db="EMBL/GenBank/DDBJ databases">
        <authorList>
            <consortium name="ENA_rothamsted_submissions"/>
            <consortium name="culmorum"/>
            <person name="King R."/>
        </authorList>
    </citation>
    <scope>NUCLEOTIDE SEQUENCE</scope>
</reference>
<dbReference type="Proteomes" id="UP001153714">
    <property type="component" value="Chromosome 20"/>
</dbReference>
<accession>A0A9N9WEL9</accession>
<proteinExistence type="predicted"/>